<dbReference type="SMART" id="SM00471">
    <property type="entry name" value="HDc"/>
    <property type="match status" value="2"/>
</dbReference>
<keyword evidence="3" id="KW-1185">Reference proteome</keyword>
<dbReference type="InterPro" id="IPR037522">
    <property type="entry name" value="HD_GYP_dom"/>
</dbReference>
<dbReference type="KEGG" id="byl:A4V09_06665"/>
<dbReference type="SUPFAM" id="SSF109604">
    <property type="entry name" value="HD-domain/PDEase-like"/>
    <property type="match status" value="2"/>
</dbReference>
<dbReference type="Pfam" id="PF01966">
    <property type="entry name" value="HD"/>
    <property type="match status" value="1"/>
</dbReference>
<dbReference type="OrthoDB" id="9804747at2"/>
<dbReference type="Proteomes" id="UP000092574">
    <property type="component" value="Chromosome"/>
</dbReference>
<reference evidence="2" key="1">
    <citation type="submission" date="2017-04" db="EMBL/GenBank/DDBJ databases">
        <title>Complete Genome Sequences of Twelve Strains of a Stable Defined Moderately Diverse Mouse Microbiota 2 (sDMDMm2).</title>
        <authorList>
            <person name="Uchimura Y."/>
            <person name="Wyss M."/>
            <person name="Brugiroux S."/>
            <person name="Limenitakis J.P."/>
            <person name="Stecher B."/>
            <person name="McCoy K.D."/>
            <person name="Macpherson A.J."/>
        </authorList>
    </citation>
    <scope>NUCLEOTIDE SEQUENCE</scope>
    <source>
        <strain evidence="2">YL58</strain>
    </source>
</reference>
<feature type="domain" description="HD-GYP" evidence="1">
    <location>
        <begin position="203"/>
        <end position="398"/>
    </location>
</feature>
<dbReference type="CDD" id="cd00077">
    <property type="entry name" value="HDc"/>
    <property type="match status" value="2"/>
</dbReference>
<dbReference type="InterPro" id="IPR003607">
    <property type="entry name" value="HD/PDEase_dom"/>
</dbReference>
<dbReference type="EMBL" id="CP015405">
    <property type="protein sequence ID" value="ANU75477.2"/>
    <property type="molecule type" value="Genomic_DNA"/>
</dbReference>
<name>A0A1C7I723_9FIRM</name>
<evidence type="ECO:0000313" key="2">
    <source>
        <dbReference type="EMBL" id="ANU75477.2"/>
    </source>
</evidence>
<dbReference type="PROSITE" id="PS51832">
    <property type="entry name" value="HD_GYP"/>
    <property type="match status" value="1"/>
</dbReference>
<dbReference type="STRING" id="1796616.A4V09_06665"/>
<gene>
    <name evidence="2" type="ORF">A4V09_06665</name>
</gene>
<dbReference type="Pfam" id="PF13487">
    <property type="entry name" value="HD_5"/>
    <property type="match status" value="1"/>
</dbReference>
<dbReference type="Gene3D" id="1.10.3210.10">
    <property type="entry name" value="Hypothetical protein af1432"/>
    <property type="match status" value="2"/>
</dbReference>
<proteinExistence type="predicted"/>
<dbReference type="InterPro" id="IPR006674">
    <property type="entry name" value="HD_domain"/>
</dbReference>
<sequence>MDMEAKAVVNSNNISGLIERTLNYVDPRLVDHGKRVASLVYGMLEAQKKYSAKDMQDICILAMLHDIGAYKTEEINRMTQFESEDIWEHSIYGYLFLANLSPLKEWARAVMFHHVAAVHLPDSLEEPIREAAQMISLADRIDIYLQENTDPPNLFVSLEKVRDTKFDSHILDLFYEAERQFSLLACLEEEKDFHKILPNVQLSGKECEEYLRMMIFAIDFRSQHTVTHTITTTRISCCAASHMGLSDAQIHNIFYGALLHDLGKIGIPVEILEYPGKLSSQAMAVMRTHVDLTEKILGGTIDEEITKIALRHHEKLDGSGYPRGLTRDALTIEERIVAVSDIVSALLGTRSYKEAFSKEKTLSILEEQAGEGKIDSDVVAALKANFDTVLEEVEDSCRPILDTYYGLRKEYQYLLGKYLYSSTEAADPADRSHK</sequence>
<dbReference type="AlphaFoldDB" id="A0A1C7I723"/>
<evidence type="ECO:0000313" key="3">
    <source>
        <dbReference type="Proteomes" id="UP000092574"/>
    </source>
</evidence>
<organism evidence="2 3">
    <name type="scientific">Blautia pseudococcoides</name>
    <dbReference type="NCBI Taxonomy" id="1796616"/>
    <lineage>
        <taxon>Bacteria</taxon>
        <taxon>Bacillati</taxon>
        <taxon>Bacillota</taxon>
        <taxon>Clostridia</taxon>
        <taxon>Lachnospirales</taxon>
        <taxon>Lachnospiraceae</taxon>
        <taxon>Blautia</taxon>
    </lineage>
</organism>
<protein>
    <recommendedName>
        <fullName evidence="1">HD-GYP domain-containing protein</fullName>
    </recommendedName>
</protein>
<dbReference type="PANTHER" id="PTHR43155:SF2">
    <property type="entry name" value="CYCLIC DI-GMP PHOSPHODIESTERASE PA4108"/>
    <property type="match status" value="1"/>
</dbReference>
<dbReference type="PANTHER" id="PTHR43155">
    <property type="entry name" value="CYCLIC DI-GMP PHOSPHODIESTERASE PA4108-RELATED"/>
    <property type="match status" value="1"/>
</dbReference>
<evidence type="ECO:0000259" key="1">
    <source>
        <dbReference type="PROSITE" id="PS51832"/>
    </source>
</evidence>
<accession>A0A1C7I723</accession>